<organism evidence="6 7">
    <name type="scientific">Rubritalea squalenifaciens DSM 18772</name>
    <dbReference type="NCBI Taxonomy" id="1123071"/>
    <lineage>
        <taxon>Bacteria</taxon>
        <taxon>Pseudomonadati</taxon>
        <taxon>Verrucomicrobiota</taxon>
        <taxon>Verrucomicrobiia</taxon>
        <taxon>Verrucomicrobiales</taxon>
        <taxon>Rubritaleaceae</taxon>
        <taxon>Rubritalea</taxon>
    </lineage>
</organism>
<dbReference type="CDD" id="cd16145">
    <property type="entry name" value="ARS_like"/>
    <property type="match status" value="1"/>
</dbReference>
<dbReference type="STRING" id="1123071.SAMN02745181_0854"/>
<dbReference type="InterPro" id="IPR011658">
    <property type="entry name" value="PA14_dom"/>
</dbReference>
<dbReference type="Pfam" id="PF07691">
    <property type="entry name" value="PA14"/>
    <property type="match status" value="1"/>
</dbReference>
<dbReference type="InterPro" id="IPR037524">
    <property type="entry name" value="PA14/GLEYA"/>
</dbReference>
<feature type="chain" id="PRO_5013133216" evidence="4">
    <location>
        <begin position="21"/>
        <end position="1109"/>
    </location>
</feature>
<evidence type="ECO:0000313" key="7">
    <source>
        <dbReference type="Proteomes" id="UP000184510"/>
    </source>
</evidence>
<dbReference type="RefSeq" id="WP_143158231.1">
    <property type="nucleotide sequence ID" value="NZ_FQYR01000002.1"/>
</dbReference>
<dbReference type="Gene3D" id="3.40.720.10">
    <property type="entry name" value="Alkaline Phosphatase, subunit A"/>
    <property type="match status" value="1"/>
</dbReference>
<gene>
    <name evidence="6" type="ORF">SAMN02745181_0854</name>
</gene>
<evidence type="ECO:0000256" key="1">
    <source>
        <dbReference type="ARBA" id="ARBA00022729"/>
    </source>
</evidence>
<dbReference type="Pfam" id="PF13385">
    <property type="entry name" value="Laminin_G_3"/>
    <property type="match status" value="1"/>
</dbReference>
<protein>
    <submittedName>
        <fullName evidence="6">Arylsulfatase A</fullName>
    </submittedName>
</protein>
<dbReference type="PANTHER" id="PTHR43751:SF3">
    <property type="entry name" value="SULFATASE N-TERMINAL DOMAIN-CONTAINING PROTEIN"/>
    <property type="match status" value="1"/>
</dbReference>
<evidence type="ECO:0000256" key="2">
    <source>
        <dbReference type="ARBA" id="ARBA00023157"/>
    </source>
</evidence>
<sequence length="1109" mass="119646">MKVLTRILTLIVSTILTCSAAPNIIFILTDDLGYGDLGVLFQNNKAGTKKMSTPELDAMAGEGMILNRHYTPAPVCAPARASLLLGVHQGHSNVRDNQFDKALEDNHTLASTLQAAGYYTAIIGKYGLQGSGSNPTGWPAYPTKRGFDYFYGYVRHGDGHTHYPDHVTASRGTKEVWENNNEISDDLDKCYTTDLFTARAKKLIIDETNNNPNRPFFLYLAYDTPHAALQLPTVAYPSGKGLTGGLQWNGTAGSMINTATGTIDSYRNPLYTGNGWSDGDERFATMVTRIDDCVGDLVQTLKDLNIDDNTIIVFTSDNGPHSESYISGIGHSPTAFQSYGPFEGEKRDTHEGGIRMPTLAWGPTRVQANTITNQLSQFHDWLPTFCDFAGIDAPARSDGVSLVPTLTGSGSQREPITYVEYSVGGSTPGYYTNHGGTSRNQSQVIYLDGYKGIRNNVTSHSQDFRIYDTLSDEPEAVNLASSSAYFTTLQQRMKDRVLQIRQPNSSASRAYDSELVPAVNTAAESGIEVSKFEGSWAWVPEFQAMTPLSTVDTTTISTSHLTTDTDAGLLYTGYIDIPEDGTWTFYTTSDEGTILRIHDSLVIDDDFSHSGSEASGTIKLKAGLHPFRLYYRTAADTPALSLSWSGPSTAKAIIPDSELYRATPPSPIPAPENDQAQTQGTQSVSIPVLANDLDDGAPSALSIASVGQPPFGSAVINGSNIDFTANAGAYGQHVFDYTVTDGENEVTATVTVNVIVPSTDLWFPLNETEGSLVYEASGAYAGALSGFTDLNAAHILGKHGYALDFDGDDDQVNLSGLTLPSGKSARTITAWLKVPDGSPTENQTFFAYGPNSNGQRVTCRLNPSGNDQTLRLEVQGGYIYGSTKINDGQWHHVAIVIDDFNTDSTLNVTEAKLYVDGVLETNLTSSSQSMNTTVDGSAVIGGASHATGYNFLGAIDEVHIYNSAFDATAVSNHYLLTNQAKAAWAYRNTGSTSPDFSSDGDGDGINLLQEYAFGANPLYKDARSTLPSIVINPSTNKAEIVYTRRTPGTHSLSYQVLVSDDLSTWLLPSTETQAISHPLLGSGFQQVTTESDSTTLQKPKLFFKVEASE</sequence>
<dbReference type="InterPro" id="IPR017850">
    <property type="entry name" value="Alkaline_phosphatase_core_sf"/>
</dbReference>
<dbReference type="InterPro" id="IPR013320">
    <property type="entry name" value="ConA-like_dom_sf"/>
</dbReference>
<accession>A0A1M6DWI7</accession>
<dbReference type="SMART" id="SM00560">
    <property type="entry name" value="LamGL"/>
    <property type="match status" value="1"/>
</dbReference>
<evidence type="ECO:0000256" key="4">
    <source>
        <dbReference type="SAM" id="SignalP"/>
    </source>
</evidence>
<keyword evidence="2" id="KW-1015">Disulfide bond</keyword>
<dbReference type="EMBL" id="FQYR01000002">
    <property type="protein sequence ID" value="SHI77562.1"/>
    <property type="molecule type" value="Genomic_DNA"/>
</dbReference>
<dbReference type="InterPro" id="IPR006558">
    <property type="entry name" value="LamG-like"/>
</dbReference>
<evidence type="ECO:0000313" key="6">
    <source>
        <dbReference type="EMBL" id="SHI77562.1"/>
    </source>
</evidence>
<proteinExistence type="predicted"/>
<feature type="domain" description="PA14" evidence="5">
    <location>
        <begin position="522"/>
        <end position="658"/>
    </location>
</feature>
<dbReference type="Pfam" id="PF17963">
    <property type="entry name" value="Big_9"/>
    <property type="match status" value="1"/>
</dbReference>
<reference evidence="6 7" key="1">
    <citation type="submission" date="2016-11" db="EMBL/GenBank/DDBJ databases">
        <authorList>
            <person name="Jaros S."/>
            <person name="Januszkiewicz K."/>
            <person name="Wedrychowicz H."/>
        </authorList>
    </citation>
    <scope>NUCLEOTIDE SEQUENCE [LARGE SCALE GENOMIC DNA]</scope>
    <source>
        <strain evidence="6 7">DSM 18772</strain>
    </source>
</reference>
<dbReference type="SUPFAM" id="SSF56988">
    <property type="entry name" value="Anthrax protective antigen"/>
    <property type="match status" value="1"/>
</dbReference>
<dbReference type="Gene3D" id="2.60.120.380">
    <property type="match status" value="1"/>
</dbReference>
<dbReference type="InterPro" id="IPR000917">
    <property type="entry name" value="Sulfatase_N"/>
</dbReference>
<dbReference type="Proteomes" id="UP000184510">
    <property type="component" value="Unassembled WGS sequence"/>
</dbReference>
<dbReference type="Pfam" id="PF00884">
    <property type="entry name" value="Sulfatase"/>
    <property type="match status" value="1"/>
</dbReference>
<name>A0A1M6DWI7_9BACT</name>
<dbReference type="SMART" id="SM00758">
    <property type="entry name" value="PA14"/>
    <property type="match status" value="1"/>
</dbReference>
<dbReference type="InParanoid" id="A0A1M6DWI7"/>
<dbReference type="Gene3D" id="2.60.120.200">
    <property type="match status" value="1"/>
</dbReference>
<keyword evidence="7" id="KW-1185">Reference proteome</keyword>
<evidence type="ECO:0000259" key="5">
    <source>
        <dbReference type="PROSITE" id="PS51820"/>
    </source>
</evidence>
<dbReference type="InterPro" id="IPR052701">
    <property type="entry name" value="GAG_Ulvan_Degrading_Sulfatases"/>
</dbReference>
<evidence type="ECO:0000256" key="3">
    <source>
        <dbReference type="SAM" id="MobiDB-lite"/>
    </source>
</evidence>
<feature type="region of interest" description="Disordered" evidence="3">
    <location>
        <begin position="661"/>
        <end position="681"/>
    </location>
</feature>
<feature type="signal peptide" evidence="4">
    <location>
        <begin position="1"/>
        <end position="20"/>
    </location>
</feature>
<dbReference type="SUPFAM" id="SSF53649">
    <property type="entry name" value="Alkaline phosphatase-like"/>
    <property type="match status" value="1"/>
</dbReference>
<dbReference type="PANTHER" id="PTHR43751">
    <property type="entry name" value="SULFATASE"/>
    <property type="match status" value="1"/>
</dbReference>
<dbReference type="Gene3D" id="2.60.40.3440">
    <property type="match status" value="1"/>
</dbReference>
<dbReference type="SUPFAM" id="SSF49899">
    <property type="entry name" value="Concanavalin A-like lectins/glucanases"/>
    <property type="match status" value="1"/>
</dbReference>
<dbReference type="OrthoDB" id="9762324at2"/>
<dbReference type="PROSITE" id="PS51820">
    <property type="entry name" value="PA14"/>
    <property type="match status" value="1"/>
</dbReference>
<dbReference type="AlphaFoldDB" id="A0A1M6DWI7"/>
<keyword evidence="1 4" id="KW-0732">Signal</keyword>